<gene>
    <name evidence="9" type="ORF">EI74_0375</name>
</gene>
<dbReference type="AlphaFoldDB" id="A0A4V3C331"/>
<dbReference type="Pfam" id="PF00186">
    <property type="entry name" value="DHFR_1"/>
    <property type="match status" value="1"/>
</dbReference>
<dbReference type="InterPro" id="IPR017925">
    <property type="entry name" value="DHFR_CS"/>
</dbReference>
<dbReference type="InterPro" id="IPR024072">
    <property type="entry name" value="DHFR-like_dom_sf"/>
</dbReference>
<dbReference type="Gene3D" id="3.40.430.10">
    <property type="entry name" value="Dihydrofolate Reductase, subunit A"/>
    <property type="match status" value="1"/>
</dbReference>
<evidence type="ECO:0000256" key="6">
    <source>
        <dbReference type="ARBA" id="ARBA00023002"/>
    </source>
</evidence>
<dbReference type="PROSITE" id="PS00075">
    <property type="entry name" value="DHFR_1"/>
    <property type="match status" value="1"/>
</dbReference>
<dbReference type="InterPro" id="IPR001796">
    <property type="entry name" value="DHFR_dom"/>
</dbReference>
<keyword evidence="5" id="KW-0521">NADP</keyword>
<organism evidence="9 10">
    <name type="scientific">Mycoplasma testudineum</name>
    <dbReference type="NCBI Taxonomy" id="244584"/>
    <lineage>
        <taxon>Bacteria</taxon>
        <taxon>Bacillati</taxon>
        <taxon>Mycoplasmatota</taxon>
        <taxon>Mollicutes</taxon>
        <taxon>Mycoplasmataceae</taxon>
        <taxon>Mycoplasma</taxon>
    </lineage>
</organism>
<keyword evidence="6" id="KW-0560">Oxidoreductase</keyword>
<sequence length="155" mass="18135">MIKLIVATAEDNLIGQNDKMPWNIKSEFDHFRNTTLNHSLLFGRTTFLGLPAKLPKRVHYVLSPEDVENADFTIHNEEELFALFKKFENSSEILFISGGKSIYERYAKFAQEIILSRVKGKFEGNVYLDTSFLNNFKLVRVDENLDFNVEYYKRK</sequence>
<dbReference type="EMBL" id="SNWN01000010">
    <property type="protein sequence ID" value="TDO20539.1"/>
    <property type="molecule type" value="Genomic_DNA"/>
</dbReference>
<evidence type="ECO:0000256" key="3">
    <source>
        <dbReference type="ARBA" id="ARBA00012856"/>
    </source>
</evidence>
<comment type="caution">
    <text evidence="9">The sequence shown here is derived from an EMBL/GenBank/DDBJ whole genome shotgun (WGS) entry which is preliminary data.</text>
</comment>
<dbReference type="GO" id="GO:0004146">
    <property type="term" value="F:dihydrofolate reductase activity"/>
    <property type="evidence" value="ECO:0007669"/>
    <property type="project" value="UniProtKB-EC"/>
</dbReference>
<dbReference type="GO" id="GO:0005829">
    <property type="term" value="C:cytosol"/>
    <property type="evidence" value="ECO:0007669"/>
    <property type="project" value="TreeGrafter"/>
</dbReference>
<dbReference type="GO" id="GO:0046654">
    <property type="term" value="P:tetrahydrofolate biosynthetic process"/>
    <property type="evidence" value="ECO:0007669"/>
    <property type="project" value="UniProtKB-UniPathway"/>
</dbReference>
<dbReference type="GO" id="GO:0050661">
    <property type="term" value="F:NADP binding"/>
    <property type="evidence" value="ECO:0007669"/>
    <property type="project" value="InterPro"/>
</dbReference>
<dbReference type="EC" id="1.5.1.3" evidence="3"/>
<dbReference type="GO" id="GO:0046655">
    <property type="term" value="P:folic acid metabolic process"/>
    <property type="evidence" value="ECO:0007669"/>
    <property type="project" value="TreeGrafter"/>
</dbReference>
<evidence type="ECO:0000256" key="2">
    <source>
        <dbReference type="ARBA" id="ARBA00009539"/>
    </source>
</evidence>
<comment type="similarity">
    <text evidence="2 7">Belongs to the dihydrofolate reductase family.</text>
</comment>
<dbReference type="RefSeq" id="WP_094254540.1">
    <property type="nucleotide sequence ID" value="NZ_NNCE01000002.1"/>
</dbReference>
<dbReference type="PRINTS" id="PR00070">
    <property type="entry name" value="DHFR"/>
</dbReference>
<evidence type="ECO:0000259" key="8">
    <source>
        <dbReference type="PROSITE" id="PS51330"/>
    </source>
</evidence>
<name>A0A4V3C331_9MOLU</name>
<comment type="pathway">
    <text evidence="1">Cofactor biosynthesis; tetrahydrofolate biosynthesis; 5,6,7,8-tetrahydrofolate from 7,8-dihydrofolate: step 1/1.</text>
</comment>
<reference evidence="9 10" key="1">
    <citation type="submission" date="2019-03" db="EMBL/GenBank/DDBJ databases">
        <title>Genomic Encyclopedia of Archaeal and Bacterial Type Strains, Phase II (KMG-II): from individual species to whole genera.</title>
        <authorList>
            <person name="Goeker M."/>
        </authorList>
    </citation>
    <scope>NUCLEOTIDE SEQUENCE [LARGE SCALE GENOMIC DNA]</scope>
    <source>
        <strain evidence="9 10">ATCC 700618</strain>
    </source>
</reference>
<dbReference type="UniPathway" id="UPA00077">
    <property type="reaction ID" value="UER00158"/>
</dbReference>
<proteinExistence type="inferred from homology"/>
<dbReference type="GO" id="GO:0006730">
    <property type="term" value="P:one-carbon metabolic process"/>
    <property type="evidence" value="ECO:0007669"/>
    <property type="project" value="UniProtKB-KW"/>
</dbReference>
<keyword evidence="10" id="KW-1185">Reference proteome</keyword>
<dbReference type="CDD" id="cd00209">
    <property type="entry name" value="DHFR"/>
    <property type="match status" value="1"/>
</dbReference>
<evidence type="ECO:0000256" key="7">
    <source>
        <dbReference type="RuleBase" id="RU004474"/>
    </source>
</evidence>
<dbReference type="PROSITE" id="PS51330">
    <property type="entry name" value="DHFR_2"/>
    <property type="match status" value="1"/>
</dbReference>
<feature type="domain" description="DHFR" evidence="8">
    <location>
        <begin position="1"/>
        <end position="155"/>
    </location>
</feature>
<dbReference type="OrthoDB" id="9804315at2"/>
<dbReference type="PANTHER" id="PTHR48069">
    <property type="entry name" value="DIHYDROFOLATE REDUCTASE"/>
    <property type="match status" value="1"/>
</dbReference>
<dbReference type="InterPro" id="IPR012259">
    <property type="entry name" value="DHFR"/>
</dbReference>
<evidence type="ECO:0000313" key="9">
    <source>
        <dbReference type="EMBL" id="TDO20539.1"/>
    </source>
</evidence>
<evidence type="ECO:0000313" key="10">
    <source>
        <dbReference type="Proteomes" id="UP000295518"/>
    </source>
</evidence>
<dbReference type="Proteomes" id="UP000295518">
    <property type="component" value="Unassembled WGS sequence"/>
</dbReference>
<protein>
    <recommendedName>
        <fullName evidence="3">dihydrofolate reductase</fullName>
        <ecNumber evidence="3">1.5.1.3</ecNumber>
    </recommendedName>
</protein>
<dbReference type="GO" id="GO:0046452">
    <property type="term" value="P:dihydrofolate metabolic process"/>
    <property type="evidence" value="ECO:0007669"/>
    <property type="project" value="TreeGrafter"/>
</dbReference>
<keyword evidence="4" id="KW-0554">One-carbon metabolism</keyword>
<dbReference type="PANTHER" id="PTHR48069:SF3">
    <property type="entry name" value="DIHYDROFOLATE REDUCTASE"/>
    <property type="match status" value="1"/>
</dbReference>
<evidence type="ECO:0000256" key="1">
    <source>
        <dbReference type="ARBA" id="ARBA00004903"/>
    </source>
</evidence>
<accession>A0A4V3C331</accession>
<dbReference type="SUPFAM" id="SSF53597">
    <property type="entry name" value="Dihydrofolate reductase-like"/>
    <property type="match status" value="1"/>
</dbReference>
<evidence type="ECO:0000256" key="5">
    <source>
        <dbReference type="ARBA" id="ARBA00022857"/>
    </source>
</evidence>
<evidence type="ECO:0000256" key="4">
    <source>
        <dbReference type="ARBA" id="ARBA00022563"/>
    </source>
</evidence>